<keyword evidence="1" id="KW-0732">Signal</keyword>
<evidence type="ECO:0000313" key="3">
    <source>
        <dbReference type="EMBL" id="SVA12775.1"/>
    </source>
</evidence>
<dbReference type="SUPFAM" id="SSF69318">
    <property type="entry name" value="Integrin alpha N-terminal domain"/>
    <property type="match status" value="1"/>
</dbReference>
<dbReference type="InterPro" id="IPR013517">
    <property type="entry name" value="FG-GAP"/>
</dbReference>
<dbReference type="PANTHER" id="PTHR16026">
    <property type="entry name" value="CARTILAGE ACIDIC PROTEIN 1"/>
    <property type="match status" value="1"/>
</dbReference>
<organism evidence="3">
    <name type="scientific">marine metagenome</name>
    <dbReference type="NCBI Taxonomy" id="408172"/>
    <lineage>
        <taxon>unclassified sequences</taxon>
        <taxon>metagenomes</taxon>
        <taxon>ecological metagenomes</taxon>
    </lineage>
</organism>
<accession>A0A381T9C1</accession>
<sequence length="593" mass="64884">MLLRWGVLSLLAAALLFVAFTFRQPVDVTTPNPDGSIEGLTSVLSREVATGTVPFRFEDARRTAGIDFIHFPARRQSVLPEDMGSGLAWGDYDDDGDPDLFLVNFRGSILSDDTDQGTGRSALYRNEGDGTFTDVTAAAGFEHATFGLAASWGDYDSDGDLDLYLTNYGPNLLYRNEGDATFTDVTAMAEVGDDRFSAGSAWSDYDNDGDMDLYVSTYVNFVYDDRDRQRATRQYGAETPYTLNPSSYSAATNLLYRNDGDGTFTDVAAGTPVANPTGRSLGAVWFDFDLDGWLDLYVANDVSDNGVYRNQGDGTFVDIGASSLAADYRGAMGLAVGDYEKDGDLDLFVTHWIAQENAFFENMHTENWKDDHGKRRLFFMDAADRIGLGQISLKNVGWATGFADLDNDGHLDLWVVNGNTLEFEDDNSHLKPQLMQLFWQDPGKGFFEVGRQASSALATPLVGRGGAHADYDGDGRVDIAVIVHGGQPLLLHNVSVTDRHWITLRLRQSGGNTRALGARVLVRSGPLEQMAQVGTGGSYLSQSPTDLHFGLKDHASIDEVTIYWPDGTVEQRADIKPDRVVLLTHSATYAADK</sequence>
<proteinExistence type="predicted"/>
<dbReference type="Gene3D" id="2.130.10.130">
    <property type="entry name" value="Integrin alpha, N-terminal"/>
    <property type="match status" value="2"/>
</dbReference>
<dbReference type="InterPro" id="IPR027039">
    <property type="entry name" value="Crtac1"/>
</dbReference>
<feature type="domain" description="ASPIC/UnbV" evidence="2">
    <location>
        <begin position="515"/>
        <end position="581"/>
    </location>
</feature>
<dbReference type="AlphaFoldDB" id="A0A381T9C1"/>
<dbReference type="PANTHER" id="PTHR16026:SF0">
    <property type="entry name" value="CARTILAGE ACIDIC PROTEIN 1"/>
    <property type="match status" value="1"/>
</dbReference>
<reference evidence="3" key="1">
    <citation type="submission" date="2018-05" db="EMBL/GenBank/DDBJ databases">
        <authorList>
            <person name="Lanie J.A."/>
            <person name="Ng W.-L."/>
            <person name="Kazmierczak K.M."/>
            <person name="Andrzejewski T.M."/>
            <person name="Davidsen T.M."/>
            <person name="Wayne K.J."/>
            <person name="Tettelin H."/>
            <person name="Glass J.I."/>
            <person name="Rusch D."/>
            <person name="Podicherti R."/>
            <person name="Tsui H.-C.T."/>
            <person name="Winkler M.E."/>
        </authorList>
    </citation>
    <scope>NUCLEOTIDE SEQUENCE</scope>
</reference>
<evidence type="ECO:0000256" key="1">
    <source>
        <dbReference type="ARBA" id="ARBA00022729"/>
    </source>
</evidence>
<dbReference type="InterPro" id="IPR011519">
    <property type="entry name" value="UnbV_ASPIC"/>
</dbReference>
<dbReference type="Pfam" id="PF13517">
    <property type="entry name" value="FG-GAP_3"/>
    <property type="match status" value="3"/>
</dbReference>
<protein>
    <recommendedName>
        <fullName evidence="2">ASPIC/UnbV domain-containing protein</fullName>
    </recommendedName>
</protein>
<dbReference type="EMBL" id="UINC01004227">
    <property type="protein sequence ID" value="SVA12775.1"/>
    <property type="molecule type" value="Genomic_DNA"/>
</dbReference>
<gene>
    <name evidence="3" type="ORF">METZ01_LOCUS65629</name>
</gene>
<name>A0A381T9C1_9ZZZZ</name>
<dbReference type="InterPro" id="IPR028994">
    <property type="entry name" value="Integrin_alpha_N"/>
</dbReference>
<dbReference type="Pfam" id="PF07593">
    <property type="entry name" value="UnbV_ASPIC"/>
    <property type="match status" value="1"/>
</dbReference>
<evidence type="ECO:0000259" key="2">
    <source>
        <dbReference type="Pfam" id="PF07593"/>
    </source>
</evidence>